<keyword evidence="2" id="KW-1185">Reference proteome</keyword>
<accession>A0ABX0TZK4</accession>
<evidence type="ECO:0000313" key="1">
    <source>
        <dbReference type="EMBL" id="NIJ09175.1"/>
    </source>
</evidence>
<comment type="caution">
    <text evidence="1">The sequence shown here is derived from an EMBL/GenBank/DDBJ whole genome shotgun (WGS) entry which is preliminary data.</text>
</comment>
<dbReference type="Proteomes" id="UP000727456">
    <property type="component" value="Unassembled WGS sequence"/>
</dbReference>
<organism evidence="1 2">
    <name type="scientific">Sphingomonas vulcanisoli</name>
    <dbReference type="NCBI Taxonomy" id="1658060"/>
    <lineage>
        <taxon>Bacteria</taxon>
        <taxon>Pseudomonadati</taxon>
        <taxon>Pseudomonadota</taxon>
        <taxon>Alphaproteobacteria</taxon>
        <taxon>Sphingomonadales</taxon>
        <taxon>Sphingomonadaceae</taxon>
        <taxon>Sphingomonas</taxon>
    </lineage>
</organism>
<dbReference type="RefSeq" id="WP_167074525.1">
    <property type="nucleotide sequence ID" value="NZ_JAAOZC010000008.1"/>
</dbReference>
<gene>
    <name evidence="1" type="ORF">FHS31_002807</name>
</gene>
<sequence length="81" mass="9205">MPSAIVHKLFDKEGRALNLGEREFYELPRIGEKIQLDEQGYQTLCLVTDIVHVPECVNQISFVMIGIPEMATHIYCRAVDA</sequence>
<reference evidence="1 2" key="1">
    <citation type="submission" date="2020-03" db="EMBL/GenBank/DDBJ databases">
        <title>Genomic Encyclopedia of Type Strains, Phase III (KMG-III): the genomes of soil and plant-associated and newly described type strains.</title>
        <authorList>
            <person name="Whitman W."/>
        </authorList>
    </citation>
    <scope>NUCLEOTIDE SEQUENCE [LARGE SCALE GENOMIC DNA]</scope>
    <source>
        <strain evidence="1 2">CECT 8804</strain>
    </source>
</reference>
<dbReference type="EMBL" id="JAAOZC010000008">
    <property type="protein sequence ID" value="NIJ09175.1"/>
    <property type="molecule type" value="Genomic_DNA"/>
</dbReference>
<evidence type="ECO:0000313" key="2">
    <source>
        <dbReference type="Proteomes" id="UP000727456"/>
    </source>
</evidence>
<proteinExistence type="predicted"/>
<protein>
    <submittedName>
        <fullName evidence="1">Uncharacterized protein</fullName>
    </submittedName>
</protein>
<name>A0ABX0TZK4_9SPHN</name>